<name>A0A7I9V031_9ACTN</name>
<dbReference type="PANTHER" id="PTHR33434:SF2">
    <property type="entry name" value="FATTY ACID-BINDING PROTEIN TM_1468"/>
    <property type="match status" value="1"/>
</dbReference>
<evidence type="ECO:0000313" key="2">
    <source>
        <dbReference type="EMBL" id="GED98430.1"/>
    </source>
</evidence>
<keyword evidence="3" id="KW-1185">Reference proteome</keyword>
<accession>A0A7I9V031</accession>
<dbReference type="Pfam" id="PF02645">
    <property type="entry name" value="DegV"/>
    <property type="match status" value="1"/>
</dbReference>
<dbReference type="NCBIfam" id="TIGR00762">
    <property type="entry name" value="DegV"/>
    <property type="match status" value="1"/>
</dbReference>
<comment type="caution">
    <text evidence="2">The sequence shown here is derived from an EMBL/GenBank/DDBJ whole genome shotgun (WGS) entry which is preliminary data.</text>
</comment>
<evidence type="ECO:0000313" key="3">
    <source>
        <dbReference type="Proteomes" id="UP000444980"/>
    </source>
</evidence>
<dbReference type="Proteomes" id="UP000444980">
    <property type="component" value="Unassembled WGS sequence"/>
</dbReference>
<protein>
    <submittedName>
        <fullName evidence="2">DegV domain-containing protein</fullName>
    </submittedName>
</protein>
<dbReference type="InterPro" id="IPR003797">
    <property type="entry name" value="DegV"/>
</dbReference>
<dbReference type="Gene3D" id="3.30.1180.10">
    <property type="match status" value="1"/>
</dbReference>
<dbReference type="AlphaFoldDB" id="A0A7I9V031"/>
<organism evidence="2 3">
    <name type="scientific">Gordonia crocea</name>
    <dbReference type="NCBI Taxonomy" id="589162"/>
    <lineage>
        <taxon>Bacteria</taxon>
        <taxon>Bacillati</taxon>
        <taxon>Actinomycetota</taxon>
        <taxon>Actinomycetes</taxon>
        <taxon>Mycobacteriales</taxon>
        <taxon>Gordoniaceae</taxon>
        <taxon>Gordonia</taxon>
    </lineage>
</organism>
<reference evidence="3" key="1">
    <citation type="submission" date="2019-06" db="EMBL/GenBank/DDBJ databases">
        <title>Gordonia isolated from sludge of a wastewater treatment plant.</title>
        <authorList>
            <person name="Tamura T."/>
            <person name="Aoyama K."/>
            <person name="Kang Y."/>
            <person name="Saito S."/>
            <person name="Akiyama N."/>
            <person name="Yazawa K."/>
            <person name="Gonoi T."/>
            <person name="Mikami Y."/>
        </authorList>
    </citation>
    <scope>NUCLEOTIDE SEQUENCE [LARGE SCALE GENOMIC DNA]</scope>
    <source>
        <strain evidence="3">NBRC 107697</strain>
    </source>
</reference>
<sequence>MPVVVVTDSSCCLPPEIATRFRIRQVPLHIVCDGVDYRETVDEIPAEVLATPGVTTSGATPADLEKTFAKALKDSKGDGVVAVHMSRKLSSTWSAARVVADQYDGAIRVVDSRSVGLAVGFTALVAAQASARGGDRDAVYESAVREAATIESMICVSDLDHLRSSGRISAASRMLGSALSIKPILHTVDGSLTLRERHRTFSKAVAKMIDAACEIAGARPVSVGVQHSDAPEAAEQVMAELQSRIPDVVTSMTTPLGPVLSVHVGTGAVGVTIGSTLTPLD</sequence>
<dbReference type="PROSITE" id="PS51482">
    <property type="entry name" value="DEGV"/>
    <property type="match status" value="1"/>
</dbReference>
<dbReference type="OrthoDB" id="9760324at2"/>
<dbReference type="RefSeq" id="WP_161927852.1">
    <property type="nucleotide sequence ID" value="NZ_BJOU01000002.1"/>
</dbReference>
<dbReference type="Gene3D" id="3.40.50.10170">
    <property type="match status" value="1"/>
</dbReference>
<evidence type="ECO:0000256" key="1">
    <source>
        <dbReference type="ARBA" id="ARBA00023121"/>
    </source>
</evidence>
<dbReference type="PANTHER" id="PTHR33434">
    <property type="entry name" value="DEGV DOMAIN-CONTAINING PROTEIN DR_1986-RELATED"/>
    <property type="match status" value="1"/>
</dbReference>
<gene>
    <name evidence="2" type="ORF">nbrc107697_24690</name>
</gene>
<keyword evidence="1" id="KW-0446">Lipid-binding</keyword>
<dbReference type="SUPFAM" id="SSF82549">
    <property type="entry name" value="DAK1/DegV-like"/>
    <property type="match status" value="1"/>
</dbReference>
<dbReference type="InterPro" id="IPR050270">
    <property type="entry name" value="DegV_domain_contain"/>
</dbReference>
<proteinExistence type="predicted"/>
<dbReference type="InterPro" id="IPR043168">
    <property type="entry name" value="DegV_C"/>
</dbReference>
<dbReference type="GO" id="GO:0008289">
    <property type="term" value="F:lipid binding"/>
    <property type="evidence" value="ECO:0007669"/>
    <property type="project" value="UniProtKB-KW"/>
</dbReference>
<dbReference type="EMBL" id="BJOU01000002">
    <property type="protein sequence ID" value="GED98430.1"/>
    <property type="molecule type" value="Genomic_DNA"/>
</dbReference>